<evidence type="ECO:0000256" key="9">
    <source>
        <dbReference type="ARBA" id="ARBA00022756"/>
    </source>
</evidence>
<keyword evidence="6 16" id="KW-0032">Aminotransferase</keyword>
<evidence type="ECO:0000256" key="3">
    <source>
        <dbReference type="ARBA" id="ARBA00004746"/>
    </source>
</evidence>
<dbReference type="Gene3D" id="3.40.640.10">
    <property type="entry name" value="Type I PLP-dependent aspartate aminotransferase-like (Major domain)"/>
    <property type="match status" value="1"/>
</dbReference>
<evidence type="ECO:0000313" key="16">
    <source>
        <dbReference type="EMBL" id="NDY43084.1"/>
    </source>
</evidence>
<dbReference type="AlphaFoldDB" id="A0A6N9TTL3"/>
<keyword evidence="9" id="KW-0093">Biotin biosynthesis</keyword>
<accession>A0A6N9TTL3</accession>
<evidence type="ECO:0000256" key="12">
    <source>
        <dbReference type="ARBA" id="ARBA00077231"/>
    </source>
</evidence>
<dbReference type="Proteomes" id="UP000469346">
    <property type="component" value="Unassembled WGS sequence"/>
</dbReference>
<dbReference type="GO" id="GO:0004015">
    <property type="term" value="F:adenosylmethionine-8-amino-7-oxononanoate transaminase activity"/>
    <property type="evidence" value="ECO:0007669"/>
    <property type="project" value="InterPro"/>
</dbReference>
<keyword evidence="10 15" id="KW-0663">Pyridoxal phosphate</keyword>
<dbReference type="InterPro" id="IPR015422">
    <property type="entry name" value="PyrdxlP-dep_Trfase_small"/>
</dbReference>
<evidence type="ECO:0000313" key="17">
    <source>
        <dbReference type="Proteomes" id="UP000469346"/>
    </source>
</evidence>
<protein>
    <recommendedName>
        <fullName evidence="13">7,8-diamino-pelargonic acid aminotransferase</fullName>
    </recommendedName>
    <alternativeName>
        <fullName evidence="14">7,8-diaminononanoate synthase</fullName>
    </alternativeName>
    <alternativeName>
        <fullName evidence="12">Diaminopelargonic acid synthase</fullName>
    </alternativeName>
</protein>
<dbReference type="InterPro" id="IPR005814">
    <property type="entry name" value="Aminotrans_3"/>
</dbReference>
<evidence type="ECO:0000256" key="10">
    <source>
        <dbReference type="ARBA" id="ARBA00022898"/>
    </source>
</evidence>
<proteinExistence type="inferred from homology"/>
<dbReference type="PROSITE" id="PS00600">
    <property type="entry name" value="AA_TRANSFER_CLASS_3"/>
    <property type="match status" value="1"/>
</dbReference>
<comment type="cofactor">
    <cofactor evidence="1">
        <name>pyridoxal 5'-phosphate</name>
        <dbReference type="ChEBI" id="CHEBI:597326"/>
    </cofactor>
</comment>
<dbReference type="UniPathway" id="UPA00078"/>
<evidence type="ECO:0000256" key="1">
    <source>
        <dbReference type="ARBA" id="ARBA00001933"/>
    </source>
</evidence>
<keyword evidence="8" id="KW-0949">S-adenosyl-L-methionine</keyword>
<dbReference type="Pfam" id="PF00202">
    <property type="entry name" value="Aminotran_3"/>
    <property type="match status" value="1"/>
</dbReference>
<comment type="pathway">
    <text evidence="3">Cofactor biosynthesis; biotin biosynthesis.</text>
</comment>
<dbReference type="PANTHER" id="PTHR42684:SF17">
    <property type="entry name" value="ADENOSYLMETHIONINE-8-AMINO-7-OXONONANOATE AMINOTRANSFERASE"/>
    <property type="match status" value="1"/>
</dbReference>
<dbReference type="RefSeq" id="WP_163299200.1">
    <property type="nucleotide sequence ID" value="NZ_JAAGRR010000119.1"/>
</dbReference>
<dbReference type="FunFam" id="3.40.640.10:FF:000078">
    <property type="entry name" value="Adenosylmethionine-8-amino-7-oxononanoate aminotransferase"/>
    <property type="match status" value="1"/>
</dbReference>
<evidence type="ECO:0000256" key="6">
    <source>
        <dbReference type="ARBA" id="ARBA00022576"/>
    </source>
</evidence>
<evidence type="ECO:0000256" key="4">
    <source>
        <dbReference type="ARBA" id="ARBA00011738"/>
    </source>
</evidence>
<keyword evidence="7 16" id="KW-0808">Transferase</keyword>
<evidence type="ECO:0000256" key="13">
    <source>
        <dbReference type="ARBA" id="ARBA00082993"/>
    </source>
</evidence>
<comment type="subcellular location">
    <subcellularLocation>
        <location evidence="2">Cytoplasm</location>
    </subcellularLocation>
</comment>
<keyword evidence="5" id="KW-0963">Cytoplasm</keyword>
<evidence type="ECO:0000256" key="8">
    <source>
        <dbReference type="ARBA" id="ARBA00022691"/>
    </source>
</evidence>
<evidence type="ECO:0000256" key="15">
    <source>
        <dbReference type="RuleBase" id="RU003560"/>
    </source>
</evidence>
<dbReference type="EMBL" id="JAAGRR010000119">
    <property type="protein sequence ID" value="NDY43084.1"/>
    <property type="molecule type" value="Genomic_DNA"/>
</dbReference>
<dbReference type="SUPFAM" id="SSF53383">
    <property type="entry name" value="PLP-dependent transferases"/>
    <property type="match status" value="1"/>
</dbReference>
<comment type="similarity">
    <text evidence="11">Belongs to the class-III pyridoxal-phosphate-dependent aminotransferase family. BioA subfamily.</text>
</comment>
<evidence type="ECO:0000256" key="5">
    <source>
        <dbReference type="ARBA" id="ARBA00022490"/>
    </source>
</evidence>
<dbReference type="CDD" id="cd00610">
    <property type="entry name" value="OAT_like"/>
    <property type="match status" value="1"/>
</dbReference>
<evidence type="ECO:0000256" key="14">
    <source>
        <dbReference type="ARBA" id="ARBA00083300"/>
    </source>
</evidence>
<dbReference type="PIRSF" id="PIRSF000521">
    <property type="entry name" value="Transaminase_4ab_Lys_Orn"/>
    <property type="match status" value="1"/>
</dbReference>
<dbReference type="InterPro" id="IPR049704">
    <property type="entry name" value="Aminotrans_3_PPA_site"/>
</dbReference>
<comment type="caution">
    <text evidence="16">The sequence shown here is derived from an EMBL/GenBank/DDBJ whole genome shotgun (WGS) entry which is preliminary data.</text>
</comment>
<evidence type="ECO:0000256" key="11">
    <source>
        <dbReference type="ARBA" id="ARBA00060970"/>
    </source>
</evidence>
<gene>
    <name evidence="16" type="primary">bioA</name>
    <name evidence="16" type="ORF">G3N55_09550</name>
</gene>
<dbReference type="Gene3D" id="3.90.1150.10">
    <property type="entry name" value="Aspartate Aminotransferase, domain 1"/>
    <property type="match status" value="1"/>
</dbReference>
<dbReference type="HAMAP" id="MF_00834">
    <property type="entry name" value="BioA"/>
    <property type="match status" value="1"/>
</dbReference>
<dbReference type="InterPro" id="IPR005815">
    <property type="entry name" value="BioA"/>
</dbReference>
<feature type="non-terminal residue" evidence="16">
    <location>
        <position position="445"/>
    </location>
</feature>
<sequence length="445" mass="49336">MNLMDVDRRCLWHPYTQMKDFEREDLLFVDRAEGIVLHGRDGRRYYDTISSWWCILHGHRHPRIIAAVKAQLDRLDQVHLAGTTHEGAIRLAERLVALTPPGLTRVFYSDDGSTACEVALKMSLHYWHLCGERRRTRFVGFERGYHGDTIGTMSLGGTPNFHGPYAPLMMPAFRVPAPYCYRCALGKTRETCAVDCLAPLEALLEERGDEIAGIILEPMLQGAGGMIVHPAAFVRGVAEAARRHGVHLILDEVATGFGRTGRLFALEHAGVCPDFLCLSKGLTAGMLPMAATLTTEEVFSAFYDDYEKGTTFFHGHTFTGNPLAAAAALASLELFDEGALDAARPRMRQLQEGARRFEALPHVGEVRGIGMVAAVELVADKARKTPFPPERRTGWQAYKAGLREGLILRPLGDVVYLFLPLSVTEAELEDILERTGRVLARVGRE</sequence>
<dbReference type="InterPro" id="IPR015421">
    <property type="entry name" value="PyrdxlP-dep_Trfase_major"/>
</dbReference>
<reference evidence="16 17" key="1">
    <citation type="submission" date="2020-02" db="EMBL/GenBank/DDBJ databases">
        <title>Comparative genomics of sulfur disproportionating microorganisms.</title>
        <authorList>
            <person name="Ward L.M."/>
            <person name="Bertran E."/>
            <person name="Johnston D.T."/>
        </authorList>
    </citation>
    <scope>NUCLEOTIDE SEQUENCE [LARGE SCALE GENOMIC DNA]</scope>
    <source>
        <strain evidence="16 17">DSM 100025</strain>
    </source>
</reference>
<dbReference type="PANTHER" id="PTHR42684">
    <property type="entry name" value="ADENOSYLMETHIONINE-8-AMINO-7-OXONONANOATE AMINOTRANSFERASE"/>
    <property type="match status" value="1"/>
</dbReference>
<dbReference type="GO" id="GO:0030170">
    <property type="term" value="F:pyridoxal phosphate binding"/>
    <property type="evidence" value="ECO:0007669"/>
    <property type="project" value="InterPro"/>
</dbReference>
<name>A0A6N9TTL3_DISTH</name>
<keyword evidence="17" id="KW-1185">Reference proteome</keyword>
<dbReference type="NCBIfam" id="TIGR00508">
    <property type="entry name" value="bioA"/>
    <property type="match status" value="1"/>
</dbReference>
<evidence type="ECO:0000256" key="7">
    <source>
        <dbReference type="ARBA" id="ARBA00022679"/>
    </source>
</evidence>
<comment type="subunit">
    <text evidence="4">Homodimer.</text>
</comment>
<evidence type="ECO:0000256" key="2">
    <source>
        <dbReference type="ARBA" id="ARBA00004496"/>
    </source>
</evidence>
<dbReference type="GO" id="GO:0005737">
    <property type="term" value="C:cytoplasm"/>
    <property type="evidence" value="ECO:0007669"/>
    <property type="project" value="UniProtKB-SubCell"/>
</dbReference>
<dbReference type="GO" id="GO:0009102">
    <property type="term" value="P:biotin biosynthetic process"/>
    <property type="evidence" value="ECO:0007669"/>
    <property type="project" value="UniProtKB-UniPathway"/>
</dbReference>
<organism evidence="16 17">
    <name type="scientific">Dissulfurirhabdus thermomarina</name>
    <dbReference type="NCBI Taxonomy" id="1765737"/>
    <lineage>
        <taxon>Bacteria</taxon>
        <taxon>Deltaproteobacteria</taxon>
        <taxon>Dissulfurirhabdaceae</taxon>
        <taxon>Dissulfurirhabdus</taxon>
    </lineage>
</organism>
<dbReference type="InterPro" id="IPR015424">
    <property type="entry name" value="PyrdxlP-dep_Trfase"/>
</dbReference>